<dbReference type="GO" id="GO:0005829">
    <property type="term" value="C:cytosol"/>
    <property type="evidence" value="ECO:0007669"/>
    <property type="project" value="TreeGrafter"/>
</dbReference>
<dbReference type="OrthoDB" id="1654797at2"/>
<dbReference type="RefSeq" id="WP_115240854.1">
    <property type="nucleotide sequence ID" value="NZ_UHFX01000003.1"/>
</dbReference>
<gene>
    <name evidence="1" type="primary">supH</name>
    <name evidence="1" type="ORF">NCTC11087_01727</name>
</gene>
<evidence type="ECO:0000313" key="1">
    <source>
        <dbReference type="EMBL" id="SUO04800.1"/>
    </source>
</evidence>
<dbReference type="PANTHER" id="PTHR10000:SF8">
    <property type="entry name" value="HAD SUPERFAMILY HYDROLASE-LIKE, TYPE 3"/>
    <property type="match status" value="1"/>
</dbReference>
<dbReference type="InterPro" id="IPR000150">
    <property type="entry name" value="Cof"/>
</dbReference>
<dbReference type="SFLD" id="SFLDS00003">
    <property type="entry name" value="Haloacid_Dehalogenase"/>
    <property type="match status" value="1"/>
</dbReference>
<dbReference type="SFLD" id="SFLDG01140">
    <property type="entry name" value="C2.B:_Phosphomannomutase_and_P"/>
    <property type="match status" value="1"/>
</dbReference>
<sequence>MEKLHQKIKAIFLDIDGTFFDHVTNQILPSSMEAIQKAKENGYKIALCSGRPLKMAQELCVFNDIEWDGFIGSAGNTVYDEHLNLIQKNGFTNQELQTIFAIAHQKHLCLYVNGSHAFLTEDDSKAKEVLARFHVQIPNQIRPWKPEDNVEMISMFEGYDYDYSDFLCIPSLRLQKSSGCIVDLIKEGVNKYTGIQSMMHYWGLHENDYMAFGDSLNDKEMLQNAKLAIAMRNGDTSLFPYADFICDASYQDSIQKTLQQFQFI</sequence>
<dbReference type="Pfam" id="PF08282">
    <property type="entry name" value="Hydrolase_3"/>
    <property type="match status" value="1"/>
</dbReference>
<dbReference type="InterPro" id="IPR006379">
    <property type="entry name" value="HAD-SF_hydro_IIB"/>
</dbReference>
<dbReference type="PANTHER" id="PTHR10000">
    <property type="entry name" value="PHOSPHOSERINE PHOSPHATASE"/>
    <property type="match status" value="1"/>
</dbReference>
<dbReference type="InterPro" id="IPR036412">
    <property type="entry name" value="HAD-like_sf"/>
</dbReference>
<dbReference type="GO" id="GO:0050308">
    <property type="term" value="F:sugar-phosphatase activity"/>
    <property type="evidence" value="ECO:0007669"/>
    <property type="project" value="UniProtKB-EC"/>
</dbReference>
<dbReference type="SUPFAM" id="SSF56784">
    <property type="entry name" value="HAD-like"/>
    <property type="match status" value="1"/>
</dbReference>
<dbReference type="NCBIfam" id="TIGR01484">
    <property type="entry name" value="HAD-SF-IIB"/>
    <property type="match status" value="1"/>
</dbReference>
<dbReference type="InterPro" id="IPR023214">
    <property type="entry name" value="HAD_sf"/>
</dbReference>
<organism evidence="1 2">
    <name type="scientific">Faecalicoccus pleomorphus</name>
    <dbReference type="NCBI Taxonomy" id="1323"/>
    <lineage>
        <taxon>Bacteria</taxon>
        <taxon>Bacillati</taxon>
        <taxon>Bacillota</taxon>
        <taxon>Erysipelotrichia</taxon>
        <taxon>Erysipelotrichales</taxon>
        <taxon>Erysipelotrichaceae</taxon>
        <taxon>Faecalicoccus</taxon>
    </lineage>
</organism>
<dbReference type="Gene3D" id="3.40.50.1000">
    <property type="entry name" value="HAD superfamily/HAD-like"/>
    <property type="match status" value="1"/>
</dbReference>
<dbReference type="GO" id="GO:0000287">
    <property type="term" value="F:magnesium ion binding"/>
    <property type="evidence" value="ECO:0007669"/>
    <property type="project" value="TreeGrafter"/>
</dbReference>
<dbReference type="AlphaFoldDB" id="A0A380LQE0"/>
<keyword evidence="1" id="KW-0378">Hydrolase</keyword>
<protein>
    <submittedName>
        <fullName evidence="1">Haloacid dehalogenase</fullName>
        <ecNumber evidence="1">3.1.3.23</ecNumber>
    </submittedName>
</protein>
<reference evidence="1 2" key="1">
    <citation type="submission" date="2018-06" db="EMBL/GenBank/DDBJ databases">
        <authorList>
            <consortium name="Pathogen Informatics"/>
            <person name="Doyle S."/>
        </authorList>
    </citation>
    <scope>NUCLEOTIDE SEQUENCE [LARGE SCALE GENOMIC DNA]</scope>
    <source>
        <strain evidence="1 2">NCTC11087</strain>
    </source>
</reference>
<dbReference type="EC" id="3.1.3.23" evidence="1"/>
<dbReference type="EMBL" id="UHFX01000003">
    <property type="protein sequence ID" value="SUO04800.1"/>
    <property type="molecule type" value="Genomic_DNA"/>
</dbReference>
<dbReference type="Proteomes" id="UP000255523">
    <property type="component" value="Unassembled WGS sequence"/>
</dbReference>
<accession>A0A380LQE0</accession>
<dbReference type="NCBIfam" id="TIGR00099">
    <property type="entry name" value="Cof-subfamily"/>
    <property type="match status" value="1"/>
</dbReference>
<proteinExistence type="predicted"/>
<name>A0A380LQE0_9FIRM</name>
<evidence type="ECO:0000313" key="2">
    <source>
        <dbReference type="Proteomes" id="UP000255523"/>
    </source>
</evidence>
<dbReference type="Gene3D" id="3.30.1240.10">
    <property type="match status" value="1"/>
</dbReference>
<keyword evidence="2" id="KW-1185">Reference proteome</keyword>
<dbReference type="GeneID" id="77462672"/>